<evidence type="ECO:0000313" key="3">
    <source>
        <dbReference type="EMBL" id="AWB66102.1"/>
    </source>
</evidence>
<feature type="transmembrane region" description="Helical" evidence="1">
    <location>
        <begin position="109"/>
        <end position="130"/>
    </location>
</feature>
<dbReference type="AlphaFoldDB" id="A0A2S0VPI9"/>
<organism evidence="3 4">
    <name type="scientific">Saccharobesus litoralis</name>
    <dbReference type="NCBI Taxonomy" id="2172099"/>
    <lineage>
        <taxon>Bacteria</taxon>
        <taxon>Pseudomonadati</taxon>
        <taxon>Pseudomonadota</taxon>
        <taxon>Gammaproteobacteria</taxon>
        <taxon>Alteromonadales</taxon>
        <taxon>Alteromonadaceae</taxon>
        <taxon>Saccharobesus</taxon>
    </lineage>
</organism>
<dbReference type="InterPro" id="IPR039476">
    <property type="entry name" value="P2CMN_synthase_LarB"/>
</dbReference>
<protein>
    <submittedName>
        <fullName evidence="3">Circadian phase modifier CpmA</fullName>
    </submittedName>
</protein>
<proteinExistence type="predicted"/>
<dbReference type="GO" id="GO:0006189">
    <property type="term" value="P:'de novo' IMP biosynthetic process"/>
    <property type="evidence" value="ECO:0007669"/>
    <property type="project" value="InterPro"/>
</dbReference>
<dbReference type="GO" id="GO:0016787">
    <property type="term" value="F:hydrolase activity"/>
    <property type="evidence" value="ECO:0007669"/>
    <property type="project" value="InterPro"/>
</dbReference>
<feature type="transmembrane region" description="Helical" evidence="1">
    <location>
        <begin position="142"/>
        <end position="167"/>
    </location>
</feature>
<dbReference type="OrthoDB" id="9782511at2"/>
<dbReference type="PANTHER" id="PTHR43064:SF1">
    <property type="entry name" value="SLL1489 PROTEIN"/>
    <property type="match status" value="1"/>
</dbReference>
<dbReference type="KEGG" id="cate:C2869_06450"/>
<name>A0A2S0VPI9_9ALTE</name>
<dbReference type="PANTHER" id="PTHR43064">
    <property type="entry name" value="PHOSPHORIBOSYLAMINOIMIDAZOLE CARBOXYLASE-RELATED"/>
    <property type="match status" value="1"/>
</dbReference>
<reference evidence="3 4" key="1">
    <citation type="submission" date="2018-01" db="EMBL/GenBank/DDBJ databases">
        <title>Genome sequence of a Cantenovulum-like bacteria.</title>
        <authorList>
            <person name="Tan W.R."/>
            <person name="Lau N.-S."/>
            <person name="Go F."/>
            <person name="Amirul A.-A.A."/>
        </authorList>
    </citation>
    <scope>NUCLEOTIDE SEQUENCE [LARGE SCALE GENOMIC DNA]</scope>
    <source>
        <strain evidence="3 4">CCB-QB4</strain>
    </source>
</reference>
<dbReference type="SMART" id="SM01001">
    <property type="entry name" value="AIRC"/>
    <property type="match status" value="1"/>
</dbReference>
<dbReference type="Gene3D" id="3.40.50.1970">
    <property type="match status" value="1"/>
</dbReference>
<gene>
    <name evidence="3" type="ORF">C2869_06450</name>
</gene>
<evidence type="ECO:0000256" key="1">
    <source>
        <dbReference type="SAM" id="Phobius"/>
    </source>
</evidence>
<dbReference type="InterPro" id="IPR000031">
    <property type="entry name" value="PurE_dom"/>
</dbReference>
<keyword evidence="1" id="KW-0472">Membrane</keyword>
<dbReference type="EMBL" id="CP026604">
    <property type="protein sequence ID" value="AWB66102.1"/>
    <property type="molecule type" value="Genomic_DNA"/>
</dbReference>
<evidence type="ECO:0000259" key="2">
    <source>
        <dbReference type="SMART" id="SM01001"/>
    </source>
</evidence>
<dbReference type="SUPFAM" id="SSF52255">
    <property type="entry name" value="N5-CAIR mutase (phosphoribosylaminoimidazole carboxylase, PurE)"/>
    <property type="match status" value="1"/>
</dbReference>
<dbReference type="RefSeq" id="WP_108602173.1">
    <property type="nucleotide sequence ID" value="NZ_CP026604.1"/>
</dbReference>
<dbReference type="NCBIfam" id="NF033503">
    <property type="entry name" value="LarB"/>
    <property type="match status" value="1"/>
</dbReference>
<sequence length="223" mass="23685">MNDAFIWDAERASRTGVAEAVFCQGKANGDLIAIIEHNLSQQRPLFMTRLSQEQWCALLEQQQSILDYDPHSQTAMANVKANSVDTKSVCIVCAGTSDLSVAKEAQRSLLFNGVTAPLIADVGVAGLWRLMDKIELIRQYKMIIAVAGMEGALFSVLAGLVTAPIVAVPSAVGYGVSAHGQAALSSALASCSPGIMTVNINNGFGAAACVVKTLRQFKQLEDQ</sequence>
<dbReference type="Pfam" id="PF00731">
    <property type="entry name" value="AIRC"/>
    <property type="match status" value="1"/>
</dbReference>
<accession>A0A2S0VPI9</accession>
<keyword evidence="4" id="KW-1185">Reference proteome</keyword>
<keyword evidence="1" id="KW-1133">Transmembrane helix</keyword>
<evidence type="ECO:0000313" key="4">
    <source>
        <dbReference type="Proteomes" id="UP000244441"/>
    </source>
</evidence>
<dbReference type="Proteomes" id="UP000244441">
    <property type="component" value="Chromosome"/>
</dbReference>
<keyword evidence="1" id="KW-0812">Transmembrane</keyword>
<feature type="domain" description="PurE" evidence="2">
    <location>
        <begin position="87"/>
        <end position="219"/>
    </location>
</feature>